<organism evidence="3">
    <name type="scientific">Arion vulgaris</name>
    <dbReference type="NCBI Taxonomy" id="1028688"/>
    <lineage>
        <taxon>Eukaryota</taxon>
        <taxon>Metazoa</taxon>
        <taxon>Spiralia</taxon>
        <taxon>Lophotrochozoa</taxon>
        <taxon>Mollusca</taxon>
        <taxon>Gastropoda</taxon>
        <taxon>Heterobranchia</taxon>
        <taxon>Euthyneura</taxon>
        <taxon>Panpulmonata</taxon>
        <taxon>Eupulmonata</taxon>
        <taxon>Stylommatophora</taxon>
        <taxon>Helicina</taxon>
        <taxon>Arionoidea</taxon>
        <taxon>Arionidae</taxon>
        <taxon>Arion</taxon>
    </lineage>
</organism>
<gene>
    <name evidence="3" type="primary">ORF84746</name>
</gene>
<dbReference type="GO" id="GO:0034451">
    <property type="term" value="C:centriolar satellite"/>
    <property type="evidence" value="ECO:0007669"/>
    <property type="project" value="TreeGrafter"/>
</dbReference>
<keyword evidence="1" id="KW-0175">Coiled coil</keyword>
<evidence type="ECO:0000256" key="1">
    <source>
        <dbReference type="SAM" id="Coils"/>
    </source>
</evidence>
<feature type="region of interest" description="Disordered" evidence="2">
    <location>
        <begin position="68"/>
        <end position="92"/>
    </location>
</feature>
<feature type="non-terminal residue" evidence="3">
    <location>
        <position position="1"/>
    </location>
</feature>
<protein>
    <submittedName>
        <fullName evidence="3">Uncharacterized protein</fullName>
    </submittedName>
</protein>
<feature type="compositionally biased region" description="Basic and acidic residues" evidence="2">
    <location>
        <begin position="78"/>
        <end position="92"/>
    </location>
</feature>
<feature type="coiled-coil region" evidence="1">
    <location>
        <begin position="141"/>
        <end position="189"/>
    </location>
</feature>
<sequence length="334" mass="37712">PILSDHSVPSDVSEQSVQPSLTITGFDEGYFQMPYEIVRHEIERTFKEACDHISNSIKIYLTRYHPSMTTSKPAESNSSEKDQLDRRNTYETSEVERLKKQVNNYKAIIQQQEDLIQQSITSHSQSIENSFLHESQLFKEKETLSEQKKFFFEEKANFEKERRAFTEAANRLSKERQLLQEERARLIKQHFLSINSFKENRQKKSKGDGHMNRLLPATPHFSPTTSNSKVLTLDIHTSTGLLCTTVPLSPQVSSQFSAGCLSSDKSDHQGSISTYSIDQHCNPAVQLSVLATHSTVEAAHSAGNPKSSICSSSTDVLACAEKINALLMNSHHHQ</sequence>
<evidence type="ECO:0000256" key="2">
    <source>
        <dbReference type="SAM" id="MobiDB-lite"/>
    </source>
</evidence>
<dbReference type="InterPro" id="IPR052300">
    <property type="entry name" value="Adhesion_Centrosome_assoc"/>
</dbReference>
<dbReference type="PANTHER" id="PTHR46507:SF4">
    <property type="entry name" value="SSX FAMILY MEMBER 2 INTERACTING PROTEIN"/>
    <property type="match status" value="1"/>
</dbReference>
<name>A0A0B6ZZ35_9EUPU</name>
<feature type="non-terminal residue" evidence="3">
    <location>
        <position position="334"/>
    </location>
</feature>
<dbReference type="GO" id="GO:0036064">
    <property type="term" value="C:ciliary basal body"/>
    <property type="evidence" value="ECO:0007669"/>
    <property type="project" value="TreeGrafter"/>
</dbReference>
<reference evidence="3" key="1">
    <citation type="submission" date="2014-12" db="EMBL/GenBank/DDBJ databases">
        <title>Insight into the proteome of Arion vulgaris.</title>
        <authorList>
            <person name="Aradska J."/>
            <person name="Bulat T."/>
            <person name="Smidak R."/>
            <person name="Sarate P."/>
            <person name="Gangsoo J."/>
            <person name="Sialana F."/>
            <person name="Bilban M."/>
            <person name="Lubec G."/>
        </authorList>
    </citation>
    <scope>NUCLEOTIDE SEQUENCE</scope>
    <source>
        <tissue evidence="3">Skin</tissue>
    </source>
</reference>
<evidence type="ECO:0000313" key="3">
    <source>
        <dbReference type="EMBL" id="CEK72970.1"/>
    </source>
</evidence>
<accession>A0A0B6ZZ35</accession>
<proteinExistence type="predicted"/>
<dbReference type="EMBL" id="HACG01026105">
    <property type="protein sequence ID" value="CEK72970.1"/>
    <property type="molecule type" value="Transcribed_RNA"/>
</dbReference>
<dbReference type="PANTHER" id="PTHR46507">
    <property type="entry name" value="AFADIN- AND ALPHA-ACTININ-BINDING PROTEIN"/>
    <property type="match status" value="1"/>
</dbReference>
<feature type="compositionally biased region" description="Polar residues" evidence="2">
    <location>
        <begin position="68"/>
        <end position="77"/>
    </location>
</feature>
<dbReference type="GO" id="GO:0035735">
    <property type="term" value="P:intraciliary transport involved in cilium assembly"/>
    <property type="evidence" value="ECO:0007669"/>
    <property type="project" value="TreeGrafter"/>
</dbReference>
<dbReference type="AlphaFoldDB" id="A0A0B6ZZ35"/>